<dbReference type="EMBL" id="OX459941">
    <property type="protein sequence ID" value="CAI9175922.1"/>
    <property type="molecule type" value="Genomic_DNA"/>
</dbReference>
<keyword evidence="2" id="KW-1185">Reference proteome</keyword>
<evidence type="ECO:0000313" key="2">
    <source>
        <dbReference type="Proteomes" id="UP001176941"/>
    </source>
</evidence>
<organism evidence="1 2">
    <name type="scientific">Rangifer tarandus platyrhynchus</name>
    <name type="common">Svalbard reindeer</name>
    <dbReference type="NCBI Taxonomy" id="3082113"/>
    <lineage>
        <taxon>Eukaryota</taxon>
        <taxon>Metazoa</taxon>
        <taxon>Chordata</taxon>
        <taxon>Craniata</taxon>
        <taxon>Vertebrata</taxon>
        <taxon>Euteleostomi</taxon>
        <taxon>Mammalia</taxon>
        <taxon>Eutheria</taxon>
        <taxon>Laurasiatheria</taxon>
        <taxon>Artiodactyla</taxon>
        <taxon>Ruminantia</taxon>
        <taxon>Pecora</taxon>
        <taxon>Cervidae</taxon>
        <taxon>Odocoileinae</taxon>
        <taxon>Rangifer</taxon>
    </lineage>
</organism>
<accession>A0ABN8ZPR0</accession>
<gene>
    <name evidence="1" type="ORF">MRATA1EN1_LOCUS24884</name>
</gene>
<dbReference type="Proteomes" id="UP001176941">
    <property type="component" value="Chromosome 5"/>
</dbReference>
<sequence>MAGTTSRQGKVHPLETGFSLVGRETVQKNRVPGLNGSILATAGEPGHGVAAFGQARVTRGQAVQSRLSQLCPRVSITGSHALCLLALDPCPLMLLLNLNSAASVGTCFLLGRFGNRGLAAGPTEQGSETQVLEERELEAMKAVAQRQSG</sequence>
<evidence type="ECO:0000313" key="1">
    <source>
        <dbReference type="EMBL" id="CAI9175922.1"/>
    </source>
</evidence>
<name>A0ABN8ZPR0_RANTA</name>
<proteinExistence type="predicted"/>
<reference evidence="1" key="1">
    <citation type="submission" date="2023-04" db="EMBL/GenBank/DDBJ databases">
        <authorList>
            <consortium name="ELIXIR-Norway"/>
        </authorList>
    </citation>
    <scope>NUCLEOTIDE SEQUENCE [LARGE SCALE GENOMIC DNA]</scope>
</reference>
<protein>
    <submittedName>
        <fullName evidence="1">Uncharacterized protein</fullName>
    </submittedName>
</protein>